<dbReference type="OrthoDB" id="7019010at2"/>
<sequence length="60" mass="7006">MHREQQPQSSTTQIARKLRHLNLGAIIDAQGREIPITEQMILQACRQLERDAQPRRRLFG</sequence>
<reference evidence="2" key="1">
    <citation type="submission" date="2016-10" db="EMBL/GenBank/DDBJ databases">
        <authorList>
            <person name="Varghese N."/>
            <person name="Submissions S."/>
        </authorList>
    </citation>
    <scope>NUCLEOTIDE SEQUENCE [LARGE SCALE GENOMIC DNA]</scope>
    <source>
        <strain evidence="2">LMG 25967</strain>
    </source>
</reference>
<dbReference type="NCBIfam" id="NF045613">
    <property type="entry name" value="PA1571_fam"/>
    <property type="match status" value="1"/>
</dbReference>
<dbReference type="RefSeq" id="WP_090310288.1">
    <property type="nucleotide sequence ID" value="NZ_FNZE01000006.1"/>
</dbReference>
<name>A0A1H6XL42_9PSED</name>
<proteinExistence type="predicted"/>
<protein>
    <submittedName>
        <fullName evidence="1">Uncharacterized protein</fullName>
    </submittedName>
</protein>
<dbReference type="Proteomes" id="UP000242930">
    <property type="component" value="Unassembled WGS sequence"/>
</dbReference>
<keyword evidence="2" id="KW-1185">Reference proteome</keyword>
<dbReference type="AlphaFoldDB" id="A0A1H6XL42"/>
<dbReference type="EMBL" id="FNZE01000006">
    <property type="protein sequence ID" value="SEJ27467.1"/>
    <property type="molecule type" value="Genomic_DNA"/>
</dbReference>
<evidence type="ECO:0000313" key="2">
    <source>
        <dbReference type="Proteomes" id="UP000242930"/>
    </source>
</evidence>
<evidence type="ECO:0000313" key="1">
    <source>
        <dbReference type="EMBL" id="SEJ27467.1"/>
    </source>
</evidence>
<gene>
    <name evidence="1" type="ORF">SAMN05216201_106178</name>
</gene>
<dbReference type="InterPro" id="IPR054635">
    <property type="entry name" value="PA1571-like"/>
</dbReference>
<organism evidence="1 2">
    <name type="scientific">Pseudomonas linyingensis</name>
    <dbReference type="NCBI Taxonomy" id="915471"/>
    <lineage>
        <taxon>Bacteria</taxon>
        <taxon>Pseudomonadati</taxon>
        <taxon>Pseudomonadota</taxon>
        <taxon>Gammaproteobacteria</taxon>
        <taxon>Pseudomonadales</taxon>
        <taxon>Pseudomonadaceae</taxon>
        <taxon>Pseudomonas</taxon>
    </lineage>
</organism>
<accession>A0A1H6XL42</accession>